<sequence>MPPMLAIHHDGEILTDQNGSVIFSSNDPMFIQLPDSVQSVAMLKNFILYVMGLQEIKRVKKTYYRYPIEENGGFYYKRYRLRQEDDIVLIRSWHNQFPTIHLLELFVLFANVGESGSFGVGVDTQSSGGVGINIRRLMVNLNIPHDGSIEGSNPGIDVTSEGILEEEIESLERSIAGDPMTHPYRVNPTQSDDEDVEAEDEVLPEDEEVVDDEDIHEDVLEETNFFSYGQSSLTQPAITKRYDHPGHFTSLNLNAMRPDRSFLQGGPDEDPTNEFEGGQQFDNKEAVLMAVKTYSIRRAVEYKILESDQLKYSVRCIQYGA</sequence>
<comment type="caution">
    <text evidence="1">The sequence shown here is derived from an EMBL/GenBank/DDBJ whole genome shotgun (WGS) entry which is preliminary data.</text>
</comment>
<feature type="non-terminal residue" evidence="1">
    <location>
        <position position="1"/>
    </location>
</feature>
<feature type="non-terminal residue" evidence="1">
    <location>
        <position position="321"/>
    </location>
</feature>
<dbReference type="Proteomes" id="UP001341840">
    <property type="component" value="Unassembled WGS sequence"/>
</dbReference>
<evidence type="ECO:0008006" key="3">
    <source>
        <dbReference type="Google" id="ProtNLM"/>
    </source>
</evidence>
<accession>A0ABU6XVS0</accession>
<proteinExistence type="predicted"/>
<keyword evidence="2" id="KW-1185">Reference proteome</keyword>
<evidence type="ECO:0000313" key="1">
    <source>
        <dbReference type="EMBL" id="MED6202517.1"/>
    </source>
</evidence>
<evidence type="ECO:0000313" key="2">
    <source>
        <dbReference type="Proteomes" id="UP001341840"/>
    </source>
</evidence>
<organism evidence="1 2">
    <name type="scientific">Stylosanthes scabra</name>
    <dbReference type="NCBI Taxonomy" id="79078"/>
    <lineage>
        <taxon>Eukaryota</taxon>
        <taxon>Viridiplantae</taxon>
        <taxon>Streptophyta</taxon>
        <taxon>Embryophyta</taxon>
        <taxon>Tracheophyta</taxon>
        <taxon>Spermatophyta</taxon>
        <taxon>Magnoliopsida</taxon>
        <taxon>eudicotyledons</taxon>
        <taxon>Gunneridae</taxon>
        <taxon>Pentapetalae</taxon>
        <taxon>rosids</taxon>
        <taxon>fabids</taxon>
        <taxon>Fabales</taxon>
        <taxon>Fabaceae</taxon>
        <taxon>Papilionoideae</taxon>
        <taxon>50 kb inversion clade</taxon>
        <taxon>dalbergioids sensu lato</taxon>
        <taxon>Dalbergieae</taxon>
        <taxon>Pterocarpus clade</taxon>
        <taxon>Stylosanthes</taxon>
    </lineage>
</organism>
<reference evidence="1 2" key="1">
    <citation type="journal article" date="2023" name="Plants (Basel)">
        <title>Bridging the Gap: Combining Genomics and Transcriptomics Approaches to Understand Stylosanthes scabra, an Orphan Legume from the Brazilian Caatinga.</title>
        <authorList>
            <person name="Ferreira-Neto J.R.C."/>
            <person name="da Silva M.D."/>
            <person name="Binneck E."/>
            <person name="de Melo N.F."/>
            <person name="da Silva R.H."/>
            <person name="de Melo A.L.T.M."/>
            <person name="Pandolfi V."/>
            <person name="Bustamante F.O."/>
            <person name="Brasileiro-Vidal A.C."/>
            <person name="Benko-Iseppon A.M."/>
        </authorList>
    </citation>
    <scope>NUCLEOTIDE SEQUENCE [LARGE SCALE GENOMIC DNA]</scope>
    <source>
        <tissue evidence="1">Leaves</tissue>
    </source>
</reference>
<dbReference type="EMBL" id="JASCZI010215643">
    <property type="protein sequence ID" value="MED6202517.1"/>
    <property type="molecule type" value="Genomic_DNA"/>
</dbReference>
<name>A0ABU6XVS0_9FABA</name>
<protein>
    <recommendedName>
        <fullName evidence="3">Transposase MuDR plant domain-containing protein</fullName>
    </recommendedName>
</protein>
<gene>
    <name evidence="1" type="ORF">PIB30_106420</name>
</gene>